<evidence type="ECO:0000313" key="5">
    <source>
        <dbReference type="EMBL" id="RPF53388.1"/>
    </source>
</evidence>
<dbReference type="Proteomes" id="UP000276443">
    <property type="component" value="Unassembled WGS sequence"/>
</dbReference>
<dbReference type="InterPro" id="IPR037274">
    <property type="entry name" value="Znf_CHY_sf"/>
</dbReference>
<proteinExistence type="predicted"/>
<comment type="caution">
    <text evidence="5">The sequence shown here is derived from an EMBL/GenBank/DDBJ whole genome shotgun (WGS) entry which is preliminary data.</text>
</comment>
<dbReference type="SUPFAM" id="SSF161219">
    <property type="entry name" value="CHY zinc finger-like"/>
    <property type="match status" value="1"/>
</dbReference>
<sequence>MTIKGKIIDEETRCEHYHSAQDVIAIKFRCCGEYYPCYQCHQETADHTAETWQPELFHEKAILCGVCKHELTIHEYLNSSNECPVCQASFNPGCKLHHHLYFSV</sequence>
<dbReference type="EMBL" id="RKRF01000009">
    <property type="protein sequence ID" value="RPF53388.1"/>
    <property type="molecule type" value="Genomic_DNA"/>
</dbReference>
<dbReference type="Pfam" id="PF05495">
    <property type="entry name" value="zf-CHY"/>
    <property type="match status" value="1"/>
</dbReference>
<dbReference type="OrthoDB" id="882119at2"/>
<dbReference type="InterPro" id="IPR052604">
    <property type="entry name" value="Mito_Tim_assembly_helper"/>
</dbReference>
<gene>
    <name evidence="5" type="ORF">EDC24_1887</name>
</gene>
<feature type="domain" description="CHY-type" evidence="4">
    <location>
        <begin position="7"/>
        <end position="88"/>
    </location>
</feature>
<protein>
    <submittedName>
        <fullName evidence="5">Putative CHY-type Zn-finger protein</fullName>
    </submittedName>
</protein>
<dbReference type="AlphaFoldDB" id="A0A3N5BUE0"/>
<dbReference type="PROSITE" id="PS51266">
    <property type="entry name" value="ZF_CHY"/>
    <property type="match status" value="1"/>
</dbReference>
<dbReference type="RefSeq" id="WP_124221889.1">
    <property type="nucleotide sequence ID" value="NZ_RKRF01000009.1"/>
</dbReference>
<dbReference type="InterPro" id="IPR008913">
    <property type="entry name" value="Znf_CHY"/>
</dbReference>
<keyword evidence="2" id="KW-0863">Zinc-finger</keyword>
<dbReference type="PANTHER" id="PTHR28082">
    <property type="entry name" value="ZINC FINGER PROTEIN"/>
    <property type="match status" value="1"/>
</dbReference>
<evidence type="ECO:0000256" key="3">
    <source>
        <dbReference type="ARBA" id="ARBA00022833"/>
    </source>
</evidence>
<dbReference type="InterPro" id="IPR016694">
    <property type="entry name" value="UCP017292"/>
</dbReference>
<reference evidence="5 6" key="1">
    <citation type="submission" date="2018-11" db="EMBL/GenBank/DDBJ databases">
        <title>Genomic Encyclopedia of Type Strains, Phase IV (KMG-IV): sequencing the most valuable type-strain genomes for metagenomic binning, comparative biology and taxonomic classification.</title>
        <authorList>
            <person name="Goeker M."/>
        </authorList>
    </citation>
    <scope>NUCLEOTIDE SEQUENCE [LARGE SCALE GENOMIC DNA]</scope>
    <source>
        <strain evidence="5 6">DSM 18090</strain>
    </source>
</reference>
<name>A0A3N5BUE0_9BACI</name>
<dbReference type="PANTHER" id="PTHR28082:SF1">
    <property type="entry name" value="HELPER OF TIM PROTEIN 13"/>
    <property type="match status" value="1"/>
</dbReference>
<dbReference type="GO" id="GO:0008270">
    <property type="term" value="F:zinc ion binding"/>
    <property type="evidence" value="ECO:0007669"/>
    <property type="project" value="UniProtKB-KW"/>
</dbReference>
<keyword evidence="1" id="KW-0479">Metal-binding</keyword>
<organism evidence="5 6">
    <name type="scientific">Aquisalibacillus elongatus</name>
    <dbReference type="NCBI Taxonomy" id="485577"/>
    <lineage>
        <taxon>Bacteria</taxon>
        <taxon>Bacillati</taxon>
        <taxon>Bacillota</taxon>
        <taxon>Bacilli</taxon>
        <taxon>Bacillales</taxon>
        <taxon>Bacillaceae</taxon>
        <taxon>Aquisalibacillus</taxon>
    </lineage>
</organism>
<evidence type="ECO:0000256" key="1">
    <source>
        <dbReference type="ARBA" id="ARBA00022723"/>
    </source>
</evidence>
<evidence type="ECO:0000313" key="6">
    <source>
        <dbReference type="Proteomes" id="UP000276443"/>
    </source>
</evidence>
<evidence type="ECO:0000256" key="2">
    <source>
        <dbReference type="ARBA" id="ARBA00022771"/>
    </source>
</evidence>
<keyword evidence="3" id="KW-0862">Zinc</keyword>
<dbReference type="PIRSF" id="PIRSF017292">
    <property type="entry name" value="UCP017292_Znf_CHY"/>
    <property type="match status" value="1"/>
</dbReference>
<keyword evidence="6" id="KW-1185">Reference proteome</keyword>
<evidence type="ECO:0000259" key="4">
    <source>
        <dbReference type="PROSITE" id="PS51266"/>
    </source>
</evidence>
<dbReference type="GO" id="GO:0045041">
    <property type="term" value="P:protein import into mitochondrial intermembrane space"/>
    <property type="evidence" value="ECO:0007669"/>
    <property type="project" value="TreeGrafter"/>
</dbReference>
<accession>A0A3N5BUE0</accession>